<comment type="caution">
    <text evidence="2">The sequence shown here is derived from an EMBL/GenBank/DDBJ whole genome shotgun (WGS) entry which is preliminary data.</text>
</comment>
<feature type="domain" description="NAD-dependent epimerase/dehydratase" evidence="1">
    <location>
        <begin position="62"/>
        <end position="109"/>
    </location>
</feature>
<dbReference type="PANTHER" id="PTHR43238">
    <property type="entry name" value="GDP-L-FUCOSE SYNTHASE"/>
    <property type="match status" value="1"/>
</dbReference>
<protein>
    <submittedName>
        <fullName evidence="2">NAD-dependent epimerase/dehydratase</fullName>
    </submittedName>
</protein>
<proteinExistence type="predicted"/>
<organism evidence="2">
    <name type="scientific">sediment metagenome</name>
    <dbReference type="NCBI Taxonomy" id="749907"/>
    <lineage>
        <taxon>unclassified sequences</taxon>
        <taxon>metagenomes</taxon>
        <taxon>ecological metagenomes</taxon>
    </lineage>
</organism>
<dbReference type="Pfam" id="PF01370">
    <property type="entry name" value="Epimerase"/>
    <property type="match status" value="1"/>
</dbReference>
<dbReference type="EMBL" id="ADZX01000397">
    <property type="protein sequence ID" value="EFK96832.1"/>
    <property type="molecule type" value="Genomic_DNA"/>
</dbReference>
<gene>
    <name evidence="2" type="ORF">LDC_1139</name>
</gene>
<dbReference type="InterPro" id="IPR036291">
    <property type="entry name" value="NAD(P)-bd_dom_sf"/>
</dbReference>
<sequence length="177" mass="19619">MPTNLYGPGDNFDLMNSHVLPAMIRKFHLAKLAKKGDLEGIKKDEERFGTIPEDIKLSLGLAESFSLSPKVVLWGTGTPRREFLYVDDLADASVYLMNNYDGSGIVNIGTGVDSTIKELAEIIQTVVGFEGVIKYDSTKPDGTPQKLLDVSKLSNLGWEAKFRLKEGITTVYQWYKG</sequence>
<dbReference type="SUPFAM" id="SSF51735">
    <property type="entry name" value="NAD(P)-binding Rossmann-fold domains"/>
    <property type="match status" value="1"/>
</dbReference>
<reference evidence="2" key="2">
    <citation type="journal article" date="2011" name="Microb. Ecol.">
        <title>Taxonomic and Functional Metagenomic Profiling of the Microbial Community in the Anoxic Sediment of a Sub-saline Shallow Lake (Laguna de Carrizo, Central Spain).</title>
        <authorList>
            <person name="Ferrer M."/>
            <person name="Guazzaroni M.E."/>
            <person name="Richter M."/>
            <person name="Garcia-Salamanca A."/>
            <person name="Yarza P."/>
            <person name="Suarez-Suarez A."/>
            <person name="Solano J."/>
            <person name="Alcaide M."/>
            <person name="van Dillewijn P."/>
            <person name="Molina-Henares M.A."/>
            <person name="Lopez-Cortes N."/>
            <person name="Al-Ramahi Y."/>
            <person name="Guerrero C."/>
            <person name="Acosta A."/>
            <person name="de Eugenio L.I."/>
            <person name="Martinez V."/>
            <person name="Marques S."/>
            <person name="Rojo F."/>
            <person name="Santero E."/>
            <person name="Genilloud O."/>
            <person name="Perez-Perez J."/>
            <person name="Rossello-Mora R."/>
            <person name="Ramos J.L."/>
        </authorList>
    </citation>
    <scope>NUCLEOTIDE SEQUENCE</scope>
</reference>
<dbReference type="Gene3D" id="3.90.25.10">
    <property type="entry name" value="UDP-galactose 4-epimerase, domain 1"/>
    <property type="match status" value="2"/>
</dbReference>
<dbReference type="PANTHER" id="PTHR43238:SF1">
    <property type="entry name" value="GDP-L-FUCOSE SYNTHASE"/>
    <property type="match status" value="1"/>
</dbReference>
<dbReference type="InterPro" id="IPR001509">
    <property type="entry name" value="Epimerase_deHydtase"/>
</dbReference>
<name>D9PHY5_9ZZZZ</name>
<evidence type="ECO:0000313" key="2">
    <source>
        <dbReference type="EMBL" id="EFK96832.1"/>
    </source>
</evidence>
<dbReference type="AlphaFoldDB" id="D9PHY5"/>
<evidence type="ECO:0000259" key="1">
    <source>
        <dbReference type="Pfam" id="PF01370"/>
    </source>
</evidence>
<accession>D9PHY5</accession>
<dbReference type="GO" id="GO:0050577">
    <property type="term" value="F:GDP-L-fucose synthase activity"/>
    <property type="evidence" value="ECO:0007669"/>
    <property type="project" value="TreeGrafter"/>
</dbReference>
<reference evidence="2" key="1">
    <citation type="submission" date="2010-07" db="EMBL/GenBank/DDBJ databases">
        <authorList>
            <consortium name="CONSOLIDER consortium CSD2007-00005"/>
            <person name="Guazzaroni M.-E."/>
            <person name="Richter M."/>
            <person name="Garcia-Salamanca A."/>
            <person name="Yarza P."/>
            <person name="Ferrer M."/>
        </authorList>
    </citation>
    <scope>NUCLEOTIDE SEQUENCE</scope>
</reference>
<dbReference type="Gene3D" id="3.40.50.720">
    <property type="entry name" value="NAD(P)-binding Rossmann-like Domain"/>
    <property type="match status" value="1"/>
</dbReference>